<keyword evidence="2" id="KW-0472">Membrane</keyword>
<dbReference type="OrthoDB" id="6102375at2759"/>
<gene>
    <name evidence="5" type="primary">LOC106061334</name>
</gene>
<keyword evidence="4" id="KW-1185">Reference proteome</keyword>
<dbReference type="SUPFAM" id="SSF49785">
    <property type="entry name" value="Galactose-binding domain-like"/>
    <property type="match status" value="1"/>
</dbReference>
<keyword evidence="2" id="KW-0812">Transmembrane</keyword>
<feature type="domain" description="EGF-like" evidence="3">
    <location>
        <begin position="315"/>
        <end position="349"/>
    </location>
</feature>
<dbReference type="InterPro" id="IPR042635">
    <property type="entry name" value="MEGF10/SREC1/2-like"/>
</dbReference>
<proteinExistence type="predicted"/>
<dbReference type="InterPro" id="IPR000742">
    <property type="entry name" value="EGF"/>
</dbReference>
<dbReference type="Proteomes" id="UP001165740">
    <property type="component" value="Chromosome 5"/>
</dbReference>
<dbReference type="AlphaFoldDB" id="A0A9W3ABF1"/>
<dbReference type="RefSeq" id="XP_055884617.1">
    <property type="nucleotide sequence ID" value="XM_056028642.1"/>
</dbReference>
<evidence type="ECO:0000313" key="4">
    <source>
        <dbReference type="Proteomes" id="UP001165740"/>
    </source>
</evidence>
<evidence type="ECO:0000256" key="2">
    <source>
        <dbReference type="SAM" id="Phobius"/>
    </source>
</evidence>
<dbReference type="PANTHER" id="PTHR24043">
    <property type="entry name" value="SCAVENGER RECEPTOR CLASS F"/>
    <property type="match status" value="1"/>
</dbReference>
<dbReference type="GeneID" id="106061334"/>
<feature type="transmembrane region" description="Helical" evidence="2">
    <location>
        <begin position="432"/>
        <end position="457"/>
    </location>
</feature>
<dbReference type="SMART" id="SM00181">
    <property type="entry name" value="EGF"/>
    <property type="match status" value="3"/>
</dbReference>
<dbReference type="GO" id="GO:0005044">
    <property type="term" value="F:scavenger receptor activity"/>
    <property type="evidence" value="ECO:0007669"/>
    <property type="project" value="InterPro"/>
</dbReference>
<sequence length="543" mass="61514">MDLSKLESDKIISDHNDETCQLLDNDYIIITWDEPKVFTWLRIVVNNKITVPLTDLKIWYKKYTKIEGQFLPCQNQRFYLINSRTIDAWCDFNETFQVLKLTGKVNFSICTLNVNGGRNVALKQSTAQSSTYMSPKYKKDVSQSSNAVDGKLDVKYFTFKEGSCARTALGDKNSFWSVQFLPHLITEYVLYGRRDSDNLFGFTLTTFPKTDKSFTFENTVKEQSKIYKIVDPRKNLVSNVTIARKTVLKFCEVEIYGECPTGTWGLACTNCSQHCPNECHVEDGRCFNLCLSFPYPLFCDLHCVPTYFGSNCKSKCSSQCSESICDSKTGKCLNCLPGYTGDLCNIICESTHYGQNCSSTCSPSCMDQLCDRHDGHCLMCNNTLYGKQCDEKCPIHCLNETCDVFTGKCLACKPDYVGDFCDTTENTLDQTAAVAVGVSVGAVVLTFLVIGTAVAVYKRRVKKEKVESKVARNDVAKSENVEHYNKMQDDNYQDVDSVHDQYETMSCVGGLQMESKESQFEMVSFDNQDYSNETYQNVRIKRM</sequence>
<reference evidence="5" key="1">
    <citation type="submission" date="2025-08" db="UniProtKB">
        <authorList>
            <consortium name="RefSeq"/>
        </authorList>
    </citation>
    <scope>IDENTIFICATION</scope>
</reference>
<evidence type="ECO:0000313" key="5">
    <source>
        <dbReference type="RefSeq" id="XP_055884617.1"/>
    </source>
</evidence>
<dbReference type="InterPro" id="IPR008979">
    <property type="entry name" value="Galactose-bd-like_sf"/>
</dbReference>
<protein>
    <submittedName>
        <fullName evidence="5">Uncharacterized protein LOC106061334</fullName>
    </submittedName>
</protein>
<keyword evidence="1" id="KW-0245">EGF-like domain</keyword>
<feature type="domain" description="EGF-like" evidence="3">
    <location>
        <begin position="278"/>
        <end position="313"/>
    </location>
</feature>
<evidence type="ECO:0000256" key="1">
    <source>
        <dbReference type="ARBA" id="ARBA00022536"/>
    </source>
</evidence>
<dbReference type="Gene3D" id="2.60.120.260">
    <property type="entry name" value="Galactose-binding domain-like"/>
    <property type="match status" value="1"/>
</dbReference>
<keyword evidence="2" id="KW-1133">Transmembrane helix</keyword>
<name>A0A9W3ABF1_BIOGL</name>
<organism evidence="4 5">
    <name type="scientific">Biomphalaria glabrata</name>
    <name type="common">Bloodfluke planorb</name>
    <name type="synonym">Freshwater snail</name>
    <dbReference type="NCBI Taxonomy" id="6526"/>
    <lineage>
        <taxon>Eukaryota</taxon>
        <taxon>Metazoa</taxon>
        <taxon>Spiralia</taxon>
        <taxon>Lophotrochozoa</taxon>
        <taxon>Mollusca</taxon>
        <taxon>Gastropoda</taxon>
        <taxon>Heterobranchia</taxon>
        <taxon>Euthyneura</taxon>
        <taxon>Panpulmonata</taxon>
        <taxon>Hygrophila</taxon>
        <taxon>Lymnaeoidea</taxon>
        <taxon>Planorbidae</taxon>
        <taxon>Biomphalaria</taxon>
    </lineage>
</organism>
<feature type="domain" description="EGF-like" evidence="3">
    <location>
        <begin position="392"/>
        <end position="422"/>
    </location>
</feature>
<dbReference type="Gene3D" id="2.170.300.10">
    <property type="entry name" value="Tie2 ligand-binding domain superfamily"/>
    <property type="match status" value="1"/>
</dbReference>
<evidence type="ECO:0000259" key="3">
    <source>
        <dbReference type="SMART" id="SM00181"/>
    </source>
</evidence>
<dbReference type="PANTHER" id="PTHR24043:SF8">
    <property type="entry name" value="EGF-LIKE DOMAIN-CONTAINING PROTEIN"/>
    <property type="match status" value="1"/>
</dbReference>
<accession>A0A9W3ABF1</accession>